<dbReference type="SUPFAM" id="SSF55073">
    <property type="entry name" value="Nucleotide cyclase"/>
    <property type="match status" value="1"/>
</dbReference>
<comment type="subcellular location">
    <subcellularLocation>
        <location evidence="2">Cell membrane</location>
        <topology evidence="2">Single-pass type I membrane protein</topology>
    </subcellularLocation>
</comment>
<feature type="transmembrane region" description="Helical" evidence="18">
    <location>
        <begin position="472"/>
        <end position="494"/>
    </location>
</feature>
<evidence type="ECO:0000256" key="2">
    <source>
        <dbReference type="ARBA" id="ARBA00004251"/>
    </source>
</evidence>
<name>A0A8D9FA10_9HEMI</name>
<dbReference type="SUPFAM" id="SSF56112">
    <property type="entry name" value="Protein kinase-like (PK-like)"/>
    <property type="match status" value="1"/>
</dbReference>
<dbReference type="PANTHER" id="PTHR11920:SF494">
    <property type="entry name" value="ATRIAL NATRIURETIC PEPTIDE RECEPTOR 2"/>
    <property type="match status" value="1"/>
</dbReference>
<evidence type="ECO:0000256" key="16">
    <source>
        <dbReference type="RuleBase" id="RU003431"/>
    </source>
</evidence>
<dbReference type="FunFam" id="1.10.510.10:FF:000420">
    <property type="entry name" value="Guanylate cyclase"/>
    <property type="match status" value="1"/>
</dbReference>
<protein>
    <recommendedName>
        <fullName evidence="3 16">Guanylate cyclase</fullName>
        <ecNumber evidence="3 16">4.6.1.2</ecNumber>
    </recommendedName>
</protein>
<dbReference type="GO" id="GO:0001653">
    <property type="term" value="F:peptide receptor activity"/>
    <property type="evidence" value="ECO:0007669"/>
    <property type="project" value="TreeGrafter"/>
</dbReference>
<dbReference type="Gene3D" id="1.10.510.10">
    <property type="entry name" value="Transferase(Phosphotransferase) domain 1"/>
    <property type="match status" value="1"/>
</dbReference>
<evidence type="ECO:0000256" key="11">
    <source>
        <dbReference type="ARBA" id="ARBA00023170"/>
    </source>
</evidence>
<dbReference type="EC" id="4.6.1.2" evidence="3 16"/>
<dbReference type="InterPro" id="IPR050401">
    <property type="entry name" value="Cyclic_nucleotide_synthase"/>
</dbReference>
<keyword evidence="5 18" id="KW-0812">Transmembrane</keyword>
<dbReference type="InterPro" id="IPR001828">
    <property type="entry name" value="ANF_lig-bd_rcpt"/>
</dbReference>
<evidence type="ECO:0000256" key="9">
    <source>
        <dbReference type="ARBA" id="ARBA00023134"/>
    </source>
</evidence>
<evidence type="ECO:0000256" key="7">
    <source>
        <dbReference type="ARBA" id="ARBA00022741"/>
    </source>
</evidence>
<dbReference type="GO" id="GO:0005886">
    <property type="term" value="C:plasma membrane"/>
    <property type="evidence" value="ECO:0007669"/>
    <property type="project" value="UniProtKB-SubCell"/>
</dbReference>
<evidence type="ECO:0000256" key="4">
    <source>
        <dbReference type="ARBA" id="ARBA00022475"/>
    </source>
</evidence>
<evidence type="ECO:0000256" key="12">
    <source>
        <dbReference type="ARBA" id="ARBA00023180"/>
    </source>
</evidence>
<comment type="similarity">
    <text evidence="15">Belongs to the adenylyl cyclase class-4/guanylyl cyclase family.</text>
</comment>
<dbReference type="InterPro" id="IPR029787">
    <property type="entry name" value="Nucleotide_cyclase"/>
</dbReference>
<dbReference type="GO" id="GO:0004383">
    <property type="term" value="F:guanylate cyclase activity"/>
    <property type="evidence" value="ECO:0007669"/>
    <property type="project" value="UniProtKB-EC"/>
</dbReference>
<feature type="compositionally biased region" description="Polar residues" evidence="17">
    <location>
        <begin position="1065"/>
        <end position="1087"/>
    </location>
</feature>
<keyword evidence="14 16" id="KW-0141">cGMP biosynthesis</keyword>
<keyword evidence="7" id="KW-0547">Nucleotide-binding</keyword>
<dbReference type="InterPro" id="IPR028082">
    <property type="entry name" value="Peripla_BP_I"/>
</dbReference>
<dbReference type="Pfam" id="PF07714">
    <property type="entry name" value="PK_Tyr_Ser-Thr"/>
    <property type="match status" value="1"/>
</dbReference>
<evidence type="ECO:0000256" key="13">
    <source>
        <dbReference type="ARBA" id="ARBA00023239"/>
    </source>
</evidence>
<dbReference type="PRINTS" id="PR00255">
    <property type="entry name" value="NATPEPTIDER"/>
</dbReference>
<dbReference type="InterPro" id="IPR001245">
    <property type="entry name" value="Ser-Thr/Tyr_kinase_cat_dom"/>
</dbReference>
<dbReference type="GO" id="GO:0005524">
    <property type="term" value="F:ATP binding"/>
    <property type="evidence" value="ECO:0007669"/>
    <property type="project" value="InterPro"/>
</dbReference>
<organism evidence="21">
    <name type="scientific">Cacopsylla melanoneura</name>
    <dbReference type="NCBI Taxonomy" id="428564"/>
    <lineage>
        <taxon>Eukaryota</taxon>
        <taxon>Metazoa</taxon>
        <taxon>Ecdysozoa</taxon>
        <taxon>Arthropoda</taxon>
        <taxon>Hexapoda</taxon>
        <taxon>Insecta</taxon>
        <taxon>Pterygota</taxon>
        <taxon>Neoptera</taxon>
        <taxon>Paraneoptera</taxon>
        <taxon>Hemiptera</taxon>
        <taxon>Sternorrhyncha</taxon>
        <taxon>Psylloidea</taxon>
        <taxon>Psyllidae</taxon>
        <taxon>Psyllinae</taxon>
        <taxon>Cacopsylla</taxon>
    </lineage>
</organism>
<reference evidence="21" key="1">
    <citation type="submission" date="2021-05" db="EMBL/GenBank/DDBJ databases">
        <authorList>
            <person name="Alioto T."/>
            <person name="Alioto T."/>
            <person name="Gomez Garrido J."/>
        </authorList>
    </citation>
    <scope>NUCLEOTIDE SEQUENCE</scope>
</reference>
<dbReference type="Pfam" id="PF01094">
    <property type="entry name" value="ANF_receptor"/>
    <property type="match status" value="1"/>
</dbReference>
<feature type="compositionally biased region" description="Polar residues" evidence="17">
    <location>
        <begin position="1097"/>
        <end position="1109"/>
    </location>
</feature>
<dbReference type="CDD" id="cd06373">
    <property type="entry name" value="PBP1_NPR-like"/>
    <property type="match status" value="1"/>
</dbReference>
<dbReference type="GO" id="GO:0004016">
    <property type="term" value="F:adenylate cyclase activity"/>
    <property type="evidence" value="ECO:0007669"/>
    <property type="project" value="TreeGrafter"/>
</dbReference>
<dbReference type="EMBL" id="HBUF01352155">
    <property type="protein sequence ID" value="CAG6714717.1"/>
    <property type="molecule type" value="Transcribed_RNA"/>
</dbReference>
<dbReference type="EMBL" id="HBUF01089853">
    <property type="protein sequence ID" value="CAG6635398.1"/>
    <property type="molecule type" value="Transcribed_RNA"/>
</dbReference>
<dbReference type="EMBL" id="HBUF01089852">
    <property type="protein sequence ID" value="CAG6635396.1"/>
    <property type="molecule type" value="Transcribed_RNA"/>
</dbReference>
<keyword evidence="11 21" id="KW-0675">Receptor</keyword>
<dbReference type="EMBL" id="HBUF01630672">
    <property type="protein sequence ID" value="CAG6783133.1"/>
    <property type="molecule type" value="Transcribed_RNA"/>
</dbReference>
<evidence type="ECO:0000259" key="19">
    <source>
        <dbReference type="PROSITE" id="PS50011"/>
    </source>
</evidence>
<dbReference type="PROSITE" id="PS50125">
    <property type="entry name" value="GUANYLATE_CYCLASE_2"/>
    <property type="match status" value="1"/>
</dbReference>
<keyword evidence="8 18" id="KW-1133">Transmembrane helix</keyword>
<feature type="domain" description="Protein kinase" evidence="19">
    <location>
        <begin position="537"/>
        <end position="812"/>
    </location>
</feature>
<dbReference type="FunFam" id="3.30.70.1230:FF:000004">
    <property type="entry name" value="Guanylate cyclase"/>
    <property type="match status" value="1"/>
</dbReference>
<feature type="region of interest" description="Disordered" evidence="17">
    <location>
        <begin position="1062"/>
        <end position="1115"/>
    </location>
</feature>
<dbReference type="AlphaFoldDB" id="A0A8D9FA10"/>
<keyword evidence="9" id="KW-0342">GTP-binding</keyword>
<dbReference type="Gene3D" id="3.30.70.1230">
    <property type="entry name" value="Nucleotide cyclase"/>
    <property type="match status" value="1"/>
</dbReference>
<comment type="catalytic activity">
    <reaction evidence="1 16">
        <text>GTP = 3',5'-cyclic GMP + diphosphate</text>
        <dbReference type="Rhea" id="RHEA:13665"/>
        <dbReference type="ChEBI" id="CHEBI:33019"/>
        <dbReference type="ChEBI" id="CHEBI:37565"/>
        <dbReference type="ChEBI" id="CHEBI:57746"/>
        <dbReference type="EC" id="4.6.1.2"/>
    </reaction>
</comment>
<keyword evidence="13 15" id="KW-0456">Lyase</keyword>
<dbReference type="PROSITE" id="PS50011">
    <property type="entry name" value="PROTEIN_KINASE_DOM"/>
    <property type="match status" value="1"/>
</dbReference>
<accession>A0A8D9FA10</accession>
<dbReference type="GO" id="GO:0004672">
    <property type="term" value="F:protein kinase activity"/>
    <property type="evidence" value="ECO:0007669"/>
    <property type="project" value="InterPro"/>
</dbReference>
<feature type="domain" description="Guanylate cyclase" evidence="20">
    <location>
        <begin position="885"/>
        <end position="1015"/>
    </location>
</feature>
<evidence type="ECO:0000256" key="17">
    <source>
        <dbReference type="SAM" id="MobiDB-lite"/>
    </source>
</evidence>
<dbReference type="InterPro" id="IPR001170">
    <property type="entry name" value="ANPR/GUC"/>
</dbReference>
<evidence type="ECO:0000259" key="20">
    <source>
        <dbReference type="PROSITE" id="PS50125"/>
    </source>
</evidence>
<evidence type="ECO:0000256" key="1">
    <source>
        <dbReference type="ARBA" id="ARBA00001436"/>
    </source>
</evidence>
<evidence type="ECO:0000256" key="8">
    <source>
        <dbReference type="ARBA" id="ARBA00022989"/>
    </source>
</evidence>
<dbReference type="InterPro" id="IPR018297">
    <property type="entry name" value="A/G_cyclase_CS"/>
</dbReference>
<dbReference type="Gene3D" id="3.40.50.2300">
    <property type="match status" value="3"/>
</dbReference>
<dbReference type="CDD" id="cd14042">
    <property type="entry name" value="PK_GC-A_B"/>
    <property type="match status" value="1"/>
</dbReference>
<dbReference type="GO" id="GO:0005525">
    <property type="term" value="F:GTP binding"/>
    <property type="evidence" value="ECO:0007669"/>
    <property type="project" value="UniProtKB-KW"/>
</dbReference>
<evidence type="ECO:0000256" key="10">
    <source>
        <dbReference type="ARBA" id="ARBA00023136"/>
    </source>
</evidence>
<keyword evidence="4" id="KW-1003">Cell membrane</keyword>
<evidence type="ECO:0000256" key="6">
    <source>
        <dbReference type="ARBA" id="ARBA00022729"/>
    </source>
</evidence>
<keyword evidence="6" id="KW-0732">Signal</keyword>
<dbReference type="PANTHER" id="PTHR11920">
    <property type="entry name" value="GUANYLYL CYCLASE"/>
    <property type="match status" value="1"/>
</dbReference>
<keyword evidence="10 18" id="KW-0472">Membrane</keyword>
<evidence type="ECO:0000256" key="15">
    <source>
        <dbReference type="RuleBase" id="RU000405"/>
    </source>
</evidence>
<dbReference type="InterPro" id="IPR000719">
    <property type="entry name" value="Prot_kinase_dom"/>
</dbReference>
<dbReference type="PROSITE" id="PS00452">
    <property type="entry name" value="GUANYLATE_CYCLASE_1"/>
    <property type="match status" value="1"/>
</dbReference>
<dbReference type="SUPFAM" id="SSF53822">
    <property type="entry name" value="Periplasmic binding protein-like I"/>
    <property type="match status" value="1"/>
</dbReference>
<evidence type="ECO:0000256" key="3">
    <source>
        <dbReference type="ARBA" id="ARBA00012202"/>
    </source>
</evidence>
<dbReference type="CDD" id="cd07302">
    <property type="entry name" value="CHD"/>
    <property type="match status" value="1"/>
</dbReference>
<evidence type="ECO:0000256" key="18">
    <source>
        <dbReference type="SAM" id="Phobius"/>
    </source>
</evidence>
<evidence type="ECO:0000256" key="14">
    <source>
        <dbReference type="ARBA" id="ARBA00023293"/>
    </source>
</evidence>
<dbReference type="GO" id="GO:0035556">
    <property type="term" value="P:intracellular signal transduction"/>
    <property type="evidence" value="ECO:0007669"/>
    <property type="project" value="InterPro"/>
</dbReference>
<dbReference type="Pfam" id="PF00211">
    <property type="entry name" value="Guanylate_cyc"/>
    <property type="match status" value="1"/>
</dbReference>
<dbReference type="EMBL" id="HBUF01630670">
    <property type="protein sequence ID" value="CAG6783131.1"/>
    <property type="molecule type" value="Transcribed_RNA"/>
</dbReference>
<dbReference type="InterPro" id="IPR011009">
    <property type="entry name" value="Kinase-like_dom_sf"/>
</dbReference>
<dbReference type="EMBL" id="HBUF01630671">
    <property type="protein sequence ID" value="CAG6783132.1"/>
    <property type="molecule type" value="Transcribed_RNA"/>
</dbReference>
<proteinExistence type="inferred from homology"/>
<evidence type="ECO:0000256" key="5">
    <source>
        <dbReference type="ARBA" id="ARBA00022692"/>
    </source>
</evidence>
<dbReference type="GO" id="GO:0007168">
    <property type="term" value="P:receptor guanylyl cyclase signaling pathway"/>
    <property type="evidence" value="ECO:0007669"/>
    <property type="project" value="TreeGrafter"/>
</dbReference>
<sequence length="1131" mass="127175">MRLTMHIKHLKILLPGSVHYFLILHILCYVQSASPNVPGSVRFSVLAPQNPESHEQTIQTILPSIELAVLHVKDPRYGRLPNWNITLNYKDTNCSSTAGPMAAFDLFKQSDVFLGPVCDYVLAPVARYSGVWRIPVLTAGGLVASFELKFEYPTLTRMMGSFSLVGQAVQSILKNFNWTVAGFLFNNYAITTGKGNSNCFFTLSSVYKTITGNKINNDIRQESFDEDTVTPQELKEKLITITKRARIVVLCANPQTVREILLAAEELNMIDSGEYVFFNIELFSSMNTASLTPWYVHNDTEARNNRAKKAYTALLTVTARTPNNEAYHNFSTEVKKVAKERYNFNFGNESVSTFVTAFYDAVILYSIALNETIAANGNRSDGFAITRRMWNRTYSGIAGDVHIDANGDRLADYSLLDMDPDTAEFKIVAHYLGVSKSLDLFGTIHWAGGRDKPPPDTPVCGFDNEKCKSVPYAIVSIILSSLVVVLFIASAFIYRHYKLEAEIASMTWKVQWRDISPASMLEGKLRGSLHSLHNRRNSQLTVISEDAISLYDMGRQVFVPTAFYKGNKVAIKNLKKTRIDLTRPLLLELKRLKDLHHDHLVKFIGACVDPPHSCLLTEYCPKGSLQDILENEQFKLEPMFKNSLMHDIVKGMSYLHASEIKSHGALKSSNCVVDSRFVLKIADFGLRSLREHDDISENSNSYAYWRKFLWTAPELLRIRNIPPEGTQKGDVYSFAIIVHEIVTRQGPFYLGDLMLSPREIVESVRKGEKCLRPTLSELTCEEEVTAIMKRCWNEDPSERPDFTTLKAAIRKLNKDYESNNILDNLLSRMEQYANNLEALVEERTADYLEEKRKCEELLYQLLPKSVASQLILGQSVVAETYDNVTIYFSDIVGFTSLSAESTPLQVVELLNDLYTCFDSVIENFDVYKVETIGDAYMVVSGLPMRNGNCHAREIARMSLALLNTVVTFTIRHRPTDNLKLRIGMHTGPCVAGVVGLKMPRYCLFGDTVNTASRMESNGQALKIHVSPHTKEVLDTFGTFILELRGEVEMKGKGKVTTYWLLGEKTSPTPEQPLTTETVPTPTRSDSYNRLEAPPPNNVSANHKTPSPLTNNNNNYCNNITVSTPLLQGDNG</sequence>
<dbReference type="InterPro" id="IPR001054">
    <property type="entry name" value="A/G_cyclase"/>
</dbReference>
<dbReference type="EMBL" id="HBUF01630673">
    <property type="protein sequence ID" value="CAG6783134.1"/>
    <property type="molecule type" value="Transcribed_RNA"/>
</dbReference>
<dbReference type="SMART" id="SM00044">
    <property type="entry name" value="CYCc"/>
    <property type="match status" value="1"/>
</dbReference>
<evidence type="ECO:0000313" key="21">
    <source>
        <dbReference type="EMBL" id="CAG6783133.1"/>
    </source>
</evidence>
<keyword evidence="12" id="KW-0325">Glycoprotein</keyword>